<keyword evidence="2" id="KW-1185">Reference proteome</keyword>
<protein>
    <submittedName>
        <fullName evidence="1">Uncharacterized protein</fullName>
    </submittedName>
</protein>
<proteinExistence type="predicted"/>
<dbReference type="Proteomes" id="UP001055811">
    <property type="component" value="Linkage Group LG09"/>
</dbReference>
<organism evidence="1 2">
    <name type="scientific">Cichorium intybus</name>
    <name type="common">Chicory</name>
    <dbReference type="NCBI Taxonomy" id="13427"/>
    <lineage>
        <taxon>Eukaryota</taxon>
        <taxon>Viridiplantae</taxon>
        <taxon>Streptophyta</taxon>
        <taxon>Embryophyta</taxon>
        <taxon>Tracheophyta</taxon>
        <taxon>Spermatophyta</taxon>
        <taxon>Magnoliopsida</taxon>
        <taxon>eudicotyledons</taxon>
        <taxon>Gunneridae</taxon>
        <taxon>Pentapetalae</taxon>
        <taxon>asterids</taxon>
        <taxon>campanulids</taxon>
        <taxon>Asterales</taxon>
        <taxon>Asteraceae</taxon>
        <taxon>Cichorioideae</taxon>
        <taxon>Cichorieae</taxon>
        <taxon>Cichoriinae</taxon>
        <taxon>Cichorium</taxon>
    </lineage>
</organism>
<name>A0ACB8YZW3_CICIN</name>
<comment type="caution">
    <text evidence="1">The sequence shown here is derived from an EMBL/GenBank/DDBJ whole genome shotgun (WGS) entry which is preliminary data.</text>
</comment>
<sequence>MKDHLPKFKSTVWVNNLGYISLQTFQQHKLVEALVAEITFSAIWQKLITKASDHIYEDKTLCKSIMEEYVVAMKLQIPACNTKKLGSMIPAFRSFVTVDKDTYTGDVCITKKEAEQ</sequence>
<gene>
    <name evidence="1" type="ORF">L2E82_48704</name>
</gene>
<evidence type="ECO:0000313" key="1">
    <source>
        <dbReference type="EMBL" id="KAI3690585.1"/>
    </source>
</evidence>
<reference evidence="1 2" key="2">
    <citation type="journal article" date="2022" name="Mol. Ecol. Resour.">
        <title>The genomes of chicory, endive, great burdock and yacon provide insights into Asteraceae paleo-polyploidization history and plant inulin production.</title>
        <authorList>
            <person name="Fan W."/>
            <person name="Wang S."/>
            <person name="Wang H."/>
            <person name="Wang A."/>
            <person name="Jiang F."/>
            <person name="Liu H."/>
            <person name="Zhao H."/>
            <person name="Xu D."/>
            <person name="Zhang Y."/>
        </authorList>
    </citation>
    <scope>NUCLEOTIDE SEQUENCE [LARGE SCALE GENOMIC DNA]</scope>
    <source>
        <strain evidence="2">cv. Punajuju</strain>
        <tissue evidence="1">Leaves</tissue>
    </source>
</reference>
<reference evidence="2" key="1">
    <citation type="journal article" date="2022" name="Mol. Ecol. Resour.">
        <title>The genomes of chicory, endive, great burdock and yacon provide insights into Asteraceae palaeo-polyploidization history and plant inulin production.</title>
        <authorList>
            <person name="Fan W."/>
            <person name="Wang S."/>
            <person name="Wang H."/>
            <person name="Wang A."/>
            <person name="Jiang F."/>
            <person name="Liu H."/>
            <person name="Zhao H."/>
            <person name="Xu D."/>
            <person name="Zhang Y."/>
        </authorList>
    </citation>
    <scope>NUCLEOTIDE SEQUENCE [LARGE SCALE GENOMIC DNA]</scope>
    <source>
        <strain evidence="2">cv. Punajuju</strain>
    </source>
</reference>
<accession>A0ACB8YZW3</accession>
<evidence type="ECO:0000313" key="2">
    <source>
        <dbReference type="Proteomes" id="UP001055811"/>
    </source>
</evidence>
<dbReference type="EMBL" id="CM042017">
    <property type="protein sequence ID" value="KAI3690585.1"/>
    <property type="molecule type" value="Genomic_DNA"/>
</dbReference>